<evidence type="ECO:0000256" key="10">
    <source>
        <dbReference type="PROSITE-ProRule" id="PRU00546"/>
    </source>
</evidence>
<evidence type="ECO:0000256" key="8">
    <source>
        <dbReference type="ARBA" id="ARBA00061004"/>
    </source>
</evidence>
<evidence type="ECO:0000256" key="1">
    <source>
        <dbReference type="ARBA" id="ARBA00022705"/>
    </source>
</evidence>
<dbReference type="InterPro" id="IPR036410">
    <property type="entry name" value="HSP_DnaJ_Cys-rich_dom_sf"/>
</dbReference>
<dbReference type="CDD" id="cd10747">
    <property type="entry name" value="DnaJ_C"/>
    <property type="match status" value="1"/>
</dbReference>
<dbReference type="PROSITE" id="PS51188">
    <property type="entry name" value="ZF_CR"/>
    <property type="match status" value="1"/>
</dbReference>
<gene>
    <name evidence="12" type="primary">dnaJ</name>
    <name evidence="12" type="ORF">GTOL_12320</name>
</gene>
<reference evidence="12" key="1">
    <citation type="submission" date="2021-04" db="EMBL/GenBank/DDBJ databases">
        <authorList>
            <person name="Hornung B."/>
        </authorList>
    </citation>
    <scope>NUCLEOTIDE SEQUENCE</scope>
    <source>
        <strain evidence="12">G5G6</strain>
    </source>
</reference>
<dbReference type="EMBL" id="CAJQUM010000001">
    <property type="protein sequence ID" value="CAG4884437.1"/>
    <property type="molecule type" value="Genomic_DNA"/>
</dbReference>
<dbReference type="InterPro" id="IPR001305">
    <property type="entry name" value="HSP_DnaJ_Cys-rich_dom"/>
</dbReference>
<dbReference type="FunFam" id="2.10.230.10:FF:000002">
    <property type="entry name" value="Molecular chaperone DnaJ"/>
    <property type="match status" value="1"/>
</dbReference>
<feature type="domain" description="CR-type" evidence="11">
    <location>
        <begin position="82"/>
        <end position="164"/>
    </location>
</feature>
<dbReference type="CDD" id="cd10719">
    <property type="entry name" value="DnaJ_zf"/>
    <property type="match status" value="1"/>
</dbReference>
<keyword evidence="5 10" id="KW-0862">Zinc</keyword>
<comment type="caution">
    <text evidence="12">The sequence shown here is derived from an EMBL/GenBank/DDBJ whole genome shotgun (WGS) entry which is preliminary data.</text>
</comment>
<dbReference type="SUPFAM" id="SSF57938">
    <property type="entry name" value="DnaJ/Hsp40 cysteine-rich domain"/>
    <property type="match status" value="1"/>
</dbReference>
<dbReference type="InterPro" id="IPR008971">
    <property type="entry name" value="HSP40/DnaJ_pept-bd"/>
</dbReference>
<dbReference type="GO" id="GO:0005737">
    <property type="term" value="C:cytoplasm"/>
    <property type="evidence" value="ECO:0007669"/>
    <property type="project" value="TreeGrafter"/>
</dbReference>
<dbReference type="Gene3D" id="2.10.230.10">
    <property type="entry name" value="Heat shock protein DnaJ, cysteine-rich domain"/>
    <property type="match status" value="1"/>
</dbReference>
<protein>
    <recommendedName>
        <fullName evidence="9">Chaperone protein DnaJ</fullName>
    </recommendedName>
</protein>
<accession>A0A916J4H9</accession>
<evidence type="ECO:0000313" key="12">
    <source>
        <dbReference type="EMBL" id="CAG4884437.1"/>
    </source>
</evidence>
<evidence type="ECO:0000256" key="7">
    <source>
        <dbReference type="ARBA" id="ARBA00023186"/>
    </source>
</evidence>
<evidence type="ECO:0000256" key="6">
    <source>
        <dbReference type="ARBA" id="ARBA00023016"/>
    </source>
</evidence>
<dbReference type="PANTHER" id="PTHR43096">
    <property type="entry name" value="DNAJ HOMOLOG 1, MITOCHONDRIAL-RELATED"/>
    <property type="match status" value="1"/>
</dbReference>
<dbReference type="Pfam" id="PF00684">
    <property type="entry name" value="DnaJ_CXXCXGXG"/>
    <property type="match status" value="1"/>
</dbReference>
<feature type="zinc finger region" description="CR-type" evidence="10">
    <location>
        <begin position="82"/>
        <end position="164"/>
    </location>
</feature>
<evidence type="ECO:0000256" key="2">
    <source>
        <dbReference type="ARBA" id="ARBA00022723"/>
    </source>
</evidence>
<dbReference type="Pfam" id="PF01556">
    <property type="entry name" value="DnaJ_C"/>
    <property type="match status" value="1"/>
</dbReference>
<evidence type="ECO:0000256" key="9">
    <source>
        <dbReference type="ARBA" id="ARBA00067609"/>
    </source>
</evidence>
<proteinExistence type="inferred from homology"/>
<dbReference type="SUPFAM" id="SSF49493">
    <property type="entry name" value="HSP40/DnaJ peptide-binding domain"/>
    <property type="match status" value="2"/>
</dbReference>
<name>A0A916J4H9_9PROT</name>
<dbReference type="GO" id="GO:0031072">
    <property type="term" value="F:heat shock protein binding"/>
    <property type="evidence" value="ECO:0007669"/>
    <property type="project" value="InterPro"/>
</dbReference>
<dbReference type="FunFam" id="2.60.260.20:FF:000005">
    <property type="entry name" value="Chaperone protein dnaJ 1, mitochondrial"/>
    <property type="match status" value="1"/>
</dbReference>
<keyword evidence="6" id="KW-0346">Stress response</keyword>
<evidence type="ECO:0000313" key="13">
    <source>
        <dbReference type="Proteomes" id="UP000742786"/>
    </source>
</evidence>
<dbReference type="InterPro" id="IPR002939">
    <property type="entry name" value="DnaJ_C"/>
</dbReference>
<keyword evidence="4 10" id="KW-0863">Zinc-finger</keyword>
<evidence type="ECO:0000256" key="4">
    <source>
        <dbReference type="ARBA" id="ARBA00022771"/>
    </source>
</evidence>
<keyword evidence="7" id="KW-0143">Chaperone</keyword>
<sequence length="305" mass="32717">MLSDPKKRADYDAGGFEGIKGMRPEDLFGGIDFDNLFGGLGFDFGGGIFDHFFGGRRRAAGPPHGENLETLLRIPLERVVSGGDEPVRIDRPVQCPACKGSGAAAGTSPRPCASCHGSGQEVKSSREGGVMFQRVTICPACGGRGLFIDEPCHECHGHGQVQRAETLTVKVPVGVEEGMVLRIPGHGLAPPGANGIPGDLFVVVHALPDPRFERVGADLWRQEELPLSDAVLGTELNVPTLDGLAKVKVPPGTQPETILKLKDKGLPHFGGGRRGDLLLRLRVLVPEHLSTAQRKLYEQLRQLNR</sequence>
<evidence type="ECO:0000256" key="5">
    <source>
        <dbReference type="ARBA" id="ARBA00022833"/>
    </source>
</evidence>
<organism evidence="12 13">
    <name type="scientific">Georgfuchsia toluolica</name>
    <dbReference type="NCBI Taxonomy" id="424218"/>
    <lineage>
        <taxon>Bacteria</taxon>
        <taxon>Pseudomonadati</taxon>
        <taxon>Pseudomonadota</taxon>
        <taxon>Betaproteobacteria</taxon>
        <taxon>Nitrosomonadales</taxon>
        <taxon>Sterolibacteriaceae</taxon>
        <taxon>Georgfuchsia</taxon>
    </lineage>
</organism>
<dbReference type="GO" id="GO:0051082">
    <property type="term" value="F:unfolded protein binding"/>
    <property type="evidence" value="ECO:0007669"/>
    <property type="project" value="InterPro"/>
</dbReference>
<dbReference type="Gene3D" id="2.60.260.20">
    <property type="entry name" value="Urease metallochaperone UreE, N-terminal domain"/>
    <property type="match status" value="2"/>
</dbReference>
<keyword evidence="13" id="KW-1185">Reference proteome</keyword>
<dbReference type="GO" id="GO:0042026">
    <property type="term" value="P:protein refolding"/>
    <property type="evidence" value="ECO:0007669"/>
    <property type="project" value="TreeGrafter"/>
</dbReference>
<dbReference type="AlphaFoldDB" id="A0A916J4H9"/>
<dbReference type="GO" id="GO:0006260">
    <property type="term" value="P:DNA replication"/>
    <property type="evidence" value="ECO:0007669"/>
    <property type="project" value="UniProtKB-KW"/>
</dbReference>
<keyword evidence="3" id="KW-0677">Repeat</keyword>
<keyword evidence="2 10" id="KW-0479">Metal-binding</keyword>
<dbReference type="GO" id="GO:0008270">
    <property type="term" value="F:zinc ion binding"/>
    <property type="evidence" value="ECO:0007669"/>
    <property type="project" value="UniProtKB-KW"/>
</dbReference>
<dbReference type="Proteomes" id="UP000742786">
    <property type="component" value="Unassembled WGS sequence"/>
</dbReference>
<comment type="similarity">
    <text evidence="8">Belongs to the DnaJ family.</text>
</comment>
<dbReference type="PANTHER" id="PTHR43096:SF10">
    <property type="entry name" value="CHAPERONE PROTEIN DNAJ A6, CHLOROPLASTIC"/>
    <property type="match status" value="1"/>
</dbReference>
<keyword evidence="1" id="KW-0235">DNA replication</keyword>
<evidence type="ECO:0000256" key="3">
    <source>
        <dbReference type="ARBA" id="ARBA00022737"/>
    </source>
</evidence>
<evidence type="ECO:0000259" key="11">
    <source>
        <dbReference type="PROSITE" id="PS51188"/>
    </source>
</evidence>